<keyword evidence="1" id="KW-0812">Transmembrane</keyword>
<keyword evidence="1" id="KW-0472">Membrane</keyword>
<organism evidence="2">
    <name type="scientific">viral metagenome</name>
    <dbReference type="NCBI Taxonomy" id="1070528"/>
    <lineage>
        <taxon>unclassified sequences</taxon>
        <taxon>metagenomes</taxon>
        <taxon>organismal metagenomes</taxon>
    </lineage>
</organism>
<protein>
    <submittedName>
        <fullName evidence="2">Uncharacterized protein</fullName>
    </submittedName>
</protein>
<proteinExistence type="predicted"/>
<sequence length="238" mass="26390">MEDSLKNIISDIRVFLNGGMNSLPLALAGTMLLIGLFTAHYAMLFFLVGFLIVAPFTSWGINSLASMLSEETLKKYNLKSKRSDICRVIIPFETLKTNSQTTNDEEVVVFSEWLSMISFFVGYILHNSWTMYDRNPIDGAEQDKVSTRKTQALLSLISIVVFAFVVMYYRYYTGCEGWSILATVPIFGAIGWGWYQMLSGVAQPDQLSDLFGIANRILPAAATQNGPMACIPVGDSSA</sequence>
<feature type="transmembrane region" description="Helical" evidence="1">
    <location>
        <begin position="41"/>
        <end position="61"/>
    </location>
</feature>
<reference evidence="2" key="1">
    <citation type="journal article" date="2020" name="Nature">
        <title>Giant virus diversity and host interactions through global metagenomics.</title>
        <authorList>
            <person name="Schulz F."/>
            <person name="Roux S."/>
            <person name="Paez-Espino D."/>
            <person name="Jungbluth S."/>
            <person name="Walsh D.A."/>
            <person name="Denef V.J."/>
            <person name="McMahon K.D."/>
            <person name="Konstantinidis K.T."/>
            <person name="Eloe-Fadrosh E.A."/>
            <person name="Kyrpides N.C."/>
            <person name="Woyke T."/>
        </authorList>
    </citation>
    <scope>NUCLEOTIDE SEQUENCE</scope>
    <source>
        <strain evidence="2">GVMAG-M-3300023184-88</strain>
    </source>
</reference>
<evidence type="ECO:0000313" key="2">
    <source>
        <dbReference type="EMBL" id="QHT92350.1"/>
    </source>
</evidence>
<dbReference type="AlphaFoldDB" id="A0A6C0II89"/>
<dbReference type="EMBL" id="MN740183">
    <property type="protein sequence ID" value="QHT92350.1"/>
    <property type="molecule type" value="Genomic_DNA"/>
</dbReference>
<keyword evidence="1" id="KW-1133">Transmembrane helix</keyword>
<feature type="transmembrane region" description="Helical" evidence="1">
    <location>
        <begin position="12"/>
        <end position="34"/>
    </location>
</feature>
<feature type="transmembrane region" description="Helical" evidence="1">
    <location>
        <begin position="113"/>
        <end position="132"/>
    </location>
</feature>
<feature type="transmembrane region" description="Helical" evidence="1">
    <location>
        <begin position="177"/>
        <end position="195"/>
    </location>
</feature>
<accession>A0A6C0II89</accession>
<evidence type="ECO:0000256" key="1">
    <source>
        <dbReference type="SAM" id="Phobius"/>
    </source>
</evidence>
<feature type="transmembrane region" description="Helical" evidence="1">
    <location>
        <begin position="152"/>
        <end position="171"/>
    </location>
</feature>
<name>A0A6C0II89_9ZZZZ</name>